<feature type="domain" description="Chromo" evidence="4">
    <location>
        <begin position="541"/>
        <end position="591"/>
    </location>
</feature>
<keyword evidence="2" id="KW-0539">Nucleus</keyword>
<dbReference type="PANTHER" id="PTHR22812">
    <property type="entry name" value="CHROMOBOX PROTEIN"/>
    <property type="match status" value="1"/>
</dbReference>
<dbReference type="PROSITE" id="PS00598">
    <property type="entry name" value="CHROMO_1"/>
    <property type="match status" value="1"/>
</dbReference>
<comment type="caution">
    <text evidence="6">The sequence shown here is derived from an EMBL/GenBank/DDBJ whole genome shotgun (WGS) entry which is preliminary data.</text>
</comment>
<dbReference type="Pfam" id="PF00385">
    <property type="entry name" value="Chromo"/>
    <property type="match status" value="3"/>
</dbReference>
<evidence type="ECO:0008006" key="8">
    <source>
        <dbReference type="Google" id="ProtNLM"/>
    </source>
</evidence>
<feature type="compositionally biased region" description="Low complexity" evidence="3">
    <location>
        <begin position="90"/>
        <end position="102"/>
    </location>
</feature>
<feature type="compositionally biased region" description="Basic residues" evidence="3">
    <location>
        <begin position="118"/>
        <end position="128"/>
    </location>
</feature>
<dbReference type="Gene3D" id="2.40.50.40">
    <property type="match status" value="3"/>
</dbReference>
<dbReference type="EMBL" id="JADGJD010000081">
    <property type="protein sequence ID" value="KAJ3055391.1"/>
    <property type="molecule type" value="Genomic_DNA"/>
</dbReference>
<evidence type="ECO:0000259" key="4">
    <source>
        <dbReference type="PROSITE" id="PS50013"/>
    </source>
</evidence>
<feature type="domain" description="Chromo" evidence="4">
    <location>
        <begin position="23"/>
        <end position="83"/>
    </location>
</feature>
<organism evidence="6 7">
    <name type="scientific">Rhizophlyctis rosea</name>
    <dbReference type="NCBI Taxonomy" id="64517"/>
    <lineage>
        <taxon>Eukaryota</taxon>
        <taxon>Fungi</taxon>
        <taxon>Fungi incertae sedis</taxon>
        <taxon>Chytridiomycota</taxon>
        <taxon>Chytridiomycota incertae sedis</taxon>
        <taxon>Chytridiomycetes</taxon>
        <taxon>Rhizophlyctidales</taxon>
        <taxon>Rhizophlyctidaceae</taxon>
        <taxon>Rhizophlyctis</taxon>
    </lineage>
</organism>
<dbReference type="InterPro" id="IPR046341">
    <property type="entry name" value="SET_dom_sf"/>
</dbReference>
<evidence type="ECO:0000313" key="6">
    <source>
        <dbReference type="EMBL" id="KAJ3055391.1"/>
    </source>
</evidence>
<dbReference type="InterPro" id="IPR001214">
    <property type="entry name" value="SET_dom"/>
</dbReference>
<dbReference type="InterPro" id="IPR051219">
    <property type="entry name" value="Heterochromatin_chromo-domain"/>
</dbReference>
<feature type="region of interest" description="Disordered" evidence="3">
    <location>
        <begin position="698"/>
        <end position="717"/>
    </location>
</feature>
<name>A0AAD5X3Y3_9FUNG</name>
<dbReference type="Gene3D" id="2.170.270.10">
    <property type="entry name" value="SET domain"/>
    <property type="match status" value="1"/>
</dbReference>
<feature type="compositionally biased region" description="Polar residues" evidence="3">
    <location>
        <begin position="103"/>
        <end position="116"/>
    </location>
</feature>
<reference evidence="6" key="1">
    <citation type="submission" date="2020-05" db="EMBL/GenBank/DDBJ databases">
        <title>Phylogenomic resolution of chytrid fungi.</title>
        <authorList>
            <person name="Stajich J.E."/>
            <person name="Amses K."/>
            <person name="Simmons R."/>
            <person name="Seto K."/>
            <person name="Myers J."/>
            <person name="Bonds A."/>
            <person name="Quandt C.A."/>
            <person name="Barry K."/>
            <person name="Liu P."/>
            <person name="Grigoriev I."/>
            <person name="Longcore J.E."/>
            <person name="James T.Y."/>
        </authorList>
    </citation>
    <scope>NUCLEOTIDE SEQUENCE</scope>
    <source>
        <strain evidence="6">JEL0318</strain>
    </source>
</reference>
<evidence type="ECO:0000256" key="1">
    <source>
        <dbReference type="ARBA" id="ARBA00004123"/>
    </source>
</evidence>
<sequence length="795" mass="87729">MSTILNTQKLPRKRKRKTLTGTYNVDAILNCRLAEDGEKEYLVKWEGYDLAEATWEPVCNLAAVLWLIDRYHAAELLNQSGLSAQSSAKSPTSIHPTPSPTSQVQQYATDSASANATHHPHPRKRPRHASLPLEKSHGPGTFGKGTKRHSTSTQTAHHKSSTSAEKSGRLTTHARVEESTKRKHNDKRKNRSKQSLAGHGICISDTATDSGAVHRSEVVQSYPLVDCEQVFAPPPEGSNPATGKHTPNKPVQSTAASRETASASPHDITFYLYGLQCPDTGTENTDSVPVTASSLTKVTASPKNRAVANPLSKKHVDVAVKCQQERRTLVKAVNGATKVHIDLIGSEETIVASAGTTAVRRSDGEVSHALAESRDTCIRASVIVQGEVMDMAVVPESLPPRYTQPEPTNVSNPIPIRILPFDEDPDNVGPVESILGRRMVDGKLRYLLKWEDSHNLEWVAAEDMEDCEDLIAEWEAANRQTSGLSQIRPVVSSASEFVSPEQRRIATVNNTGSSRAIVANDGEAEPHPRSAASSPASAPEYEVKCILDKCLTEEGVERYLVWWQGYPIEESTWEKEVNLHDAKEALEEFRNLKRIPPVLHKFMGIYRESNSERLSWPTATFTEARIPDPTFPGAFFVTKHSAHPLTRERTTMRWHIRPSTLANAGLGLFARDAIKAGTFLGVYEGNREKKATLPRLKGSKKSVVRKQSTGPQKHDRIFKIPTGGSLVPVRENMLQFMNTGGVKVEGKGFWKNPHMNNAMWLFDGSYGWVPTCYAIKDIGVGEELFADYGDMFPLQ</sequence>
<dbReference type="Proteomes" id="UP001212841">
    <property type="component" value="Unassembled WGS sequence"/>
</dbReference>
<dbReference type="InterPro" id="IPR023779">
    <property type="entry name" value="Chromodomain_CS"/>
</dbReference>
<feature type="domain" description="Chromo" evidence="4">
    <location>
        <begin position="429"/>
        <end position="486"/>
    </location>
</feature>
<dbReference type="SMART" id="SM00298">
    <property type="entry name" value="CHROMO"/>
    <property type="match status" value="3"/>
</dbReference>
<proteinExistence type="predicted"/>
<dbReference type="InterPro" id="IPR023780">
    <property type="entry name" value="Chromo_domain"/>
</dbReference>
<feature type="region of interest" description="Disordered" evidence="3">
    <location>
        <begin position="85"/>
        <end position="201"/>
    </location>
</feature>
<dbReference type="InterPro" id="IPR000953">
    <property type="entry name" value="Chromo/chromo_shadow_dom"/>
</dbReference>
<comment type="subcellular location">
    <subcellularLocation>
        <location evidence="1">Nucleus</location>
    </subcellularLocation>
</comment>
<dbReference type="GO" id="GO:0005634">
    <property type="term" value="C:nucleus"/>
    <property type="evidence" value="ECO:0007669"/>
    <property type="project" value="UniProtKB-SubCell"/>
</dbReference>
<feature type="compositionally biased region" description="Basic residues" evidence="3">
    <location>
        <begin position="145"/>
        <end position="160"/>
    </location>
</feature>
<dbReference type="InterPro" id="IPR016197">
    <property type="entry name" value="Chromo-like_dom_sf"/>
</dbReference>
<dbReference type="SUPFAM" id="SSF82199">
    <property type="entry name" value="SET domain"/>
    <property type="match status" value="1"/>
</dbReference>
<protein>
    <recommendedName>
        <fullName evidence="8">Chromo domain-containing protein</fullName>
    </recommendedName>
</protein>
<keyword evidence="7" id="KW-1185">Reference proteome</keyword>
<evidence type="ECO:0000313" key="7">
    <source>
        <dbReference type="Proteomes" id="UP001212841"/>
    </source>
</evidence>
<evidence type="ECO:0000256" key="3">
    <source>
        <dbReference type="SAM" id="MobiDB-lite"/>
    </source>
</evidence>
<feature type="domain" description="SET" evidence="5">
    <location>
        <begin position="652"/>
        <end position="789"/>
    </location>
</feature>
<feature type="compositionally biased region" description="Basic residues" evidence="3">
    <location>
        <begin position="181"/>
        <end position="192"/>
    </location>
</feature>
<dbReference type="PROSITE" id="PS50013">
    <property type="entry name" value="CHROMO_2"/>
    <property type="match status" value="3"/>
</dbReference>
<feature type="region of interest" description="Disordered" evidence="3">
    <location>
        <begin position="230"/>
        <end position="261"/>
    </location>
</feature>
<dbReference type="CDD" id="cd00024">
    <property type="entry name" value="CD_CSD"/>
    <property type="match status" value="3"/>
</dbReference>
<dbReference type="SUPFAM" id="SSF54160">
    <property type="entry name" value="Chromo domain-like"/>
    <property type="match status" value="3"/>
</dbReference>
<dbReference type="PROSITE" id="PS50280">
    <property type="entry name" value="SET"/>
    <property type="match status" value="1"/>
</dbReference>
<gene>
    <name evidence="6" type="ORF">HK097_010667</name>
</gene>
<evidence type="ECO:0000256" key="2">
    <source>
        <dbReference type="ARBA" id="ARBA00023242"/>
    </source>
</evidence>
<accession>A0AAD5X3Y3</accession>
<dbReference type="AlphaFoldDB" id="A0AAD5X3Y3"/>
<evidence type="ECO:0000259" key="5">
    <source>
        <dbReference type="PROSITE" id="PS50280"/>
    </source>
</evidence>